<dbReference type="FunFam" id="2.60.40.10:FF:000049">
    <property type="entry name" value="Leukocyte immunoglobulin-like receptor subfamily B member 1"/>
    <property type="match status" value="2"/>
</dbReference>
<dbReference type="InterPro" id="IPR007110">
    <property type="entry name" value="Ig-like_dom"/>
</dbReference>
<feature type="transmembrane region" description="Helical" evidence="5">
    <location>
        <begin position="78"/>
        <end position="100"/>
    </location>
</feature>
<feature type="region of interest" description="Disordered" evidence="4">
    <location>
        <begin position="361"/>
        <end position="380"/>
    </location>
</feature>
<dbReference type="PANTHER" id="PTHR11738:SF185">
    <property type="entry name" value="PLATELET GLYCOPROTEIN VI"/>
    <property type="match status" value="1"/>
</dbReference>
<keyword evidence="3" id="KW-0393">Immunoglobulin domain</keyword>
<dbReference type="RefSeq" id="XP_027716341.1">
    <property type="nucleotide sequence ID" value="XM_027860540.1"/>
</dbReference>
<dbReference type="AlphaFoldDB" id="A0A4X2L1U2"/>
<evidence type="ECO:0000313" key="7">
    <source>
        <dbReference type="Ensembl" id="ENSVURP00010015600.1"/>
    </source>
</evidence>
<evidence type="ECO:0000259" key="6">
    <source>
        <dbReference type="PROSITE" id="PS50835"/>
    </source>
</evidence>
<keyword evidence="5" id="KW-1133">Transmembrane helix</keyword>
<evidence type="ECO:0000256" key="5">
    <source>
        <dbReference type="SAM" id="Phobius"/>
    </source>
</evidence>
<dbReference type="Pfam" id="PF13895">
    <property type="entry name" value="Ig_2"/>
    <property type="match status" value="1"/>
</dbReference>
<dbReference type="Proteomes" id="UP000314987">
    <property type="component" value="Unassembled WGS sequence"/>
</dbReference>
<sequence length="380" mass="41250">MFSGRAAPSEEEANGHPWRKRENAEQGDKYSPFKSRPNEQGLPHPGPHFAKSLWGVRRQGSICSPTSLEALARTMGSFLLTLLSFGLCLSLGITAHIVTLSKPILWAKPRSMVAWGTDVILWCQGPPGVDMYRLERLDSPSDYKDQPGLPGPEARARFPLGSALASVAGRYRCSYRNGSHWSQPSNQLELVVTGLYDKPSFSILPGTEVSSGESVTFSCSSKFGFNTFTIAKEGRAGIWRTQEGRSPVHFPIPTVTTSHNGTYRCYGFDSHFPHLWTAPSEPLELRVKGIPQTPSPRESNTPAGAPTSPHISPDKVDIPIGLTSQDYTVSNLVRLVLAGLVVAALGVLLAEAWRAEFHTLSGSPSQAQGPTAPQVKELPP</sequence>
<feature type="compositionally biased region" description="Polar residues" evidence="4">
    <location>
        <begin position="361"/>
        <end position="371"/>
    </location>
</feature>
<dbReference type="SUPFAM" id="SSF48726">
    <property type="entry name" value="Immunoglobulin"/>
    <property type="match status" value="2"/>
</dbReference>
<keyword evidence="1" id="KW-0732">Signal</keyword>
<reference evidence="7" key="3">
    <citation type="submission" date="2025-09" db="UniProtKB">
        <authorList>
            <consortium name="Ensembl"/>
        </authorList>
    </citation>
    <scope>IDENTIFICATION</scope>
</reference>
<dbReference type="InterPro" id="IPR003599">
    <property type="entry name" value="Ig_sub"/>
</dbReference>
<dbReference type="InterPro" id="IPR036179">
    <property type="entry name" value="Ig-like_dom_sf"/>
</dbReference>
<dbReference type="GO" id="GO:0005886">
    <property type="term" value="C:plasma membrane"/>
    <property type="evidence" value="ECO:0007669"/>
    <property type="project" value="TreeGrafter"/>
</dbReference>
<evidence type="ECO:0000313" key="8">
    <source>
        <dbReference type="Proteomes" id="UP000314987"/>
    </source>
</evidence>
<keyword evidence="2" id="KW-1015">Disulfide bond</keyword>
<evidence type="ECO:0000256" key="2">
    <source>
        <dbReference type="ARBA" id="ARBA00023157"/>
    </source>
</evidence>
<proteinExistence type="predicted"/>
<name>A0A4X2L1U2_VOMUR</name>
<dbReference type="InterPro" id="IPR013783">
    <property type="entry name" value="Ig-like_fold"/>
</dbReference>
<protein>
    <recommendedName>
        <fullName evidence="6">Ig-like domain-containing protein</fullName>
    </recommendedName>
</protein>
<dbReference type="GeneID" id="114041876"/>
<dbReference type="STRING" id="29139.ENSVURP00010015600"/>
<feature type="domain" description="Ig-like" evidence="6">
    <location>
        <begin position="199"/>
        <end position="265"/>
    </location>
</feature>
<keyword evidence="5" id="KW-0472">Membrane</keyword>
<reference evidence="7" key="2">
    <citation type="submission" date="2025-08" db="UniProtKB">
        <authorList>
            <consortium name="Ensembl"/>
        </authorList>
    </citation>
    <scope>IDENTIFICATION</scope>
</reference>
<reference evidence="8" key="1">
    <citation type="submission" date="2018-12" db="EMBL/GenBank/DDBJ databases">
        <authorList>
            <person name="Yazar S."/>
        </authorList>
    </citation>
    <scope>NUCLEOTIDE SEQUENCE [LARGE SCALE GENOMIC DNA]</scope>
</reference>
<feature type="transmembrane region" description="Helical" evidence="5">
    <location>
        <begin position="332"/>
        <end position="353"/>
    </location>
</feature>
<evidence type="ECO:0000256" key="1">
    <source>
        <dbReference type="ARBA" id="ARBA00022729"/>
    </source>
</evidence>
<dbReference type="PROSITE" id="PS50835">
    <property type="entry name" value="IG_LIKE"/>
    <property type="match status" value="1"/>
</dbReference>
<dbReference type="GO" id="GO:0007166">
    <property type="term" value="P:cell surface receptor signaling pathway"/>
    <property type="evidence" value="ECO:0007669"/>
    <property type="project" value="UniProtKB-ARBA"/>
</dbReference>
<dbReference type="PANTHER" id="PTHR11738">
    <property type="entry name" value="MHC CLASS I NK CELL RECEPTOR"/>
    <property type="match status" value="1"/>
</dbReference>
<dbReference type="GO" id="GO:0002764">
    <property type="term" value="P:immune response-regulating signaling pathway"/>
    <property type="evidence" value="ECO:0007669"/>
    <property type="project" value="TreeGrafter"/>
</dbReference>
<dbReference type="GeneTree" id="ENSGT01100000263478"/>
<dbReference type="Ensembl" id="ENSVURT00010017731.1">
    <property type="protein sequence ID" value="ENSVURP00010015600.1"/>
    <property type="gene ID" value="ENSVURG00010011942.1"/>
</dbReference>
<feature type="region of interest" description="Disordered" evidence="4">
    <location>
        <begin position="1"/>
        <end position="47"/>
    </location>
</feature>
<organism evidence="7 8">
    <name type="scientific">Vombatus ursinus</name>
    <name type="common">Common wombat</name>
    <dbReference type="NCBI Taxonomy" id="29139"/>
    <lineage>
        <taxon>Eukaryota</taxon>
        <taxon>Metazoa</taxon>
        <taxon>Chordata</taxon>
        <taxon>Craniata</taxon>
        <taxon>Vertebrata</taxon>
        <taxon>Euteleostomi</taxon>
        <taxon>Mammalia</taxon>
        <taxon>Metatheria</taxon>
        <taxon>Diprotodontia</taxon>
        <taxon>Vombatidae</taxon>
        <taxon>Vombatus</taxon>
    </lineage>
</organism>
<dbReference type="Pfam" id="PF00047">
    <property type="entry name" value="ig"/>
    <property type="match status" value="1"/>
</dbReference>
<dbReference type="InterPro" id="IPR050412">
    <property type="entry name" value="Ig-like_Receptors_ImmuneReg"/>
</dbReference>
<dbReference type="InterPro" id="IPR013151">
    <property type="entry name" value="Immunoglobulin_dom"/>
</dbReference>
<gene>
    <name evidence="7" type="primary">LOC114041876</name>
</gene>
<keyword evidence="5" id="KW-0812">Transmembrane</keyword>
<keyword evidence="8" id="KW-1185">Reference proteome</keyword>
<evidence type="ECO:0000256" key="3">
    <source>
        <dbReference type="ARBA" id="ARBA00023319"/>
    </source>
</evidence>
<dbReference type="SMART" id="SM00409">
    <property type="entry name" value="IG"/>
    <property type="match status" value="2"/>
</dbReference>
<accession>A0A4X2L1U2</accession>
<dbReference type="Gene3D" id="2.60.40.10">
    <property type="entry name" value="Immunoglobulins"/>
    <property type="match status" value="2"/>
</dbReference>
<dbReference type="OMA" id="QCAYHIS"/>
<evidence type="ECO:0000256" key="4">
    <source>
        <dbReference type="SAM" id="MobiDB-lite"/>
    </source>
</evidence>
<dbReference type="OrthoDB" id="9451149at2759"/>
<feature type="region of interest" description="Disordered" evidence="4">
    <location>
        <begin position="288"/>
        <end position="316"/>
    </location>
</feature>